<gene>
    <name evidence="1" type="ORF">GGQ67_001231</name>
</gene>
<reference evidence="1 2" key="1">
    <citation type="submission" date="2020-08" db="EMBL/GenBank/DDBJ databases">
        <title>Genomic Encyclopedia of Type Strains, Phase IV (KMG-IV): sequencing the most valuable type-strain genomes for metagenomic binning, comparative biology and taxonomic classification.</title>
        <authorList>
            <person name="Goeker M."/>
        </authorList>
    </citation>
    <scope>NUCLEOTIDE SEQUENCE [LARGE SCALE GENOMIC DNA]</scope>
    <source>
        <strain evidence="1 2">DSM 26575</strain>
    </source>
</reference>
<sequence length="267" mass="29397">MFKPYLDRWHLTPDGAPVVTHSSHLLPVLWRGKPAMLKLSTDEAERSGTAVMHWWDGNGAAKVYRHDADAIVLERAQGDRSLLAMASRGQDDEASRILCDTIARLHAPRHAPKPPLIPLARWFSDLAPAAGRYGGVLTDCHDIAAALLADPRDETVLHGDIHHGNVLDFEEHGWLAIDPKGLTGERGFDYANIFANPELSTVTDPNRLRRQLLVISAAASLEPERLLRWIAAYCGLSAAWFLGDGSTREAESPLAVARIAFAELSRR</sequence>
<accession>A0A7W6CWE1</accession>
<dbReference type="RefSeq" id="WP_183899296.1">
    <property type="nucleotide sequence ID" value="NZ_JACIDW010000002.1"/>
</dbReference>
<dbReference type="InterPro" id="IPR011009">
    <property type="entry name" value="Kinase-like_dom_sf"/>
</dbReference>
<keyword evidence="1" id="KW-0418">Kinase</keyword>
<dbReference type="AlphaFoldDB" id="A0A7W6CWE1"/>
<organism evidence="1 2">
    <name type="scientific">Rhizobium metallidurans</name>
    <dbReference type="NCBI Taxonomy" id="1265931"/>
    <lineage>
        <taxon>Bacteria</taxon>
        <taxon>Pseudomonadati</taxon>
        <taxon>Pseudomonadota</taxon>
        <taxon>Alphaproteobacteria</taxon>
        <taxon>Hyphomicrobiales</taxon>
        <taxon>Rhizobiaceae</taxon>
        <taxon>Rhizobium/Agrobacterium group</taxon>
        <taxon>Rhizobium</taxon>
    </lineage>
</organism>
<dbReference type="GO" id="GO:0050300">
    <property type="term" value="F:aminoglycoside 6-kinase activity"/>
    <property type="evidence" value="ECO:0007669"/>
    <property type="project" value="UniProtKB-EC"/>
</dbReference>
<dbReference type="EMBL" id="JACIDW010000002">
    <property type="protein sequence ID" value="MBB3963606.1"/>
    <property type="molecule type" value="Genomic_DNA"/>
</dbReference>
<evidence type="ECO:0000313" key="1">
    <source>
        <dbReference type="EMBL" id="MBB3963606.1"/>
    </source>
</evidence>
<dbReference type="InterPro" id="IPR006748">
    <property type="entry name" value="NH2Glyco/OHUrea_AB-resist_kin"/>
</dbReference>
<dbReference type="SUPFAM" id="SSF56112">
    <property type="entry name" value="Protein kinase-like (PK-like)"/>
    <property type="match status" value="1"/>
</dbReference>
<proteinExistence type="predicted"/>
<dbReference type="EC" id="2.7.1.72" evidence="1"/>
<keyword evidence="2" id="KW-1185">Reference proteome</keyword>
<dbReference type="GO" id="GO:0019748">
    <property type="term" value="P:secondary metabolic process"/>
    <property type="evidence" value="ECO:0007669"/>
    <property type="project" value="InterPro"/>
</dbReference>
<protein>
    <submittedName>
        <fullName evidence="1">Streptomycin 6-kinase</fullName>
        <ecNumber evidence="1">2.7.1.72</ecNumber>
    </submittedName>
</protein>
<dbReference type="Proteomes" id="UP000582090">
    <property type="component" value="Unassembled WGS sequence"/>
</dbReference>
<name>A0A7W6CWE1_9HYPH</name>
<dbReference type="Pfam" id="PF04655">
    <property type="entry name" value="APH_6_hur"/>
    <property type="match status" value="1"/>
</dbReference>
<comment type="caution">
    <text evidence="1">The sequence shown here is derived from an EMBL/GenBank/DDBJ whole genome shotgun (WGS) entry which is preliminary data.</text>
</comment>
<keyword evidence="1" id="KW-0808">Transferase</keyword>
<evidence type="ECO:0000313" key="2">
    <source>
        <dbReference type="Proteomes" id="UP000582090"/>
    </source>
</evidence>